<sequence length="94" mass="11581">MSTEFIETWRLGVRLSKLDNKLIIAVTSKWSRRRQSYWIKNRKKIKKRFQRKKIAQKLRRTTKDDLYIFIILIINLNLVIYKLYFDVAEEVLIY</sequence>
<reference evidence="2 3" key="1">
    <citation type="submission" date="2018-06" db="EMBL/GenBank/DDBJ databases">
        <title>Comparative genomics reveals the genomic features of Rhizophagus irregularis, R. cerebriforme, R. diaphanum and Gigaspora rosea, and their symbiotic lifestyle signature.</title>
        <authorList>
            <person name="Morin E."/>
            <person name="San Clemente H."/>
            <person name="Chen E.C.H."/>
            <person name="De La Providencia I."/>
            <person name="Hainaut M."/>
            <person name="Kuo A."/>
            <person name="Kohler A."/>
            <person name="Murat C."/>
            <person name="Tang N."/>
            <person name="Roy S."/>
            <person name="Loubradou J."/>
            <person name="Henrissat B."/>
            <person name="Grigoriev I.V."/>
            <person name="Corradi N."/>
            <person name="Roux C."/>
            <person name="Martin F.M."/>
        </authorList>
    </citation>
    <scope>NUCLEOTIDE SEQUENCE [LARGE SCALE GENOMIC DNA]</scope>
    <source>
        <strain evidence="2 3">DAOM 227022</strain>
    </source>
</reference>
<keyword evidence="1" id="KW-0472">Membrane</keyword>
<proteinExistence type="predicted"/>
<name>A0A397SL64_9GLOM</name>
<organism evidence="2 3">
    <name type="scientific">Glomus cerebriforme</name>
    <dbReference type="NCBI Taxonomy" id="658196"/>
    <lineage>
        <taxon>Eukaryota</taxon>
        <taxon>Fungi</taxon>
        <taxon>Fungi incertae sedis</taxon>
        <taxon>Mucoromycota</taxon>
        <taxon>Glomeromycotina</taxon>
        <taxon>Glomeromycetes</taxon>
        <taxon>Glomerales</taxon>
        <taxon>Glomeraceae</taxon>
        <taxon>Glomus</taxon>
    </lineage>
</organism>
<evidence type="ECO:0000256" key="1">
    <source>
        <dbReference type="SAM" id="Phobius"/>
    </source>
</evidence>
<gene>
    <name evidence="2" type="ORF">C1645_830886</name>
</gene>
<feature type="transmembrane region" description="Helical" evidence="1">
    <location>
        <begin position="66"/>
        <end position="84"/>
    </location>
</feature>
<accession>A0A397SL64</accession>
<keyword evidence="1" id="KW-0812">Transmembrane</keyword>
<protein>
    <submittedName>
        <fullName evidence="2">Uncharacterized protein</fullName>
    </submittedName>
</protein>
<evidence type="ECO:0000313" key="2">
    <source>
        <dbReference type="EMBL" id="RIA85366.1"/>
    </source>
</evidence>
<keyword evidence="1" id="KW-1133">Transmembrane helix</keyword>
<keyword evidence="3" id="KW-1185">Reference proteome</keyword>
<comment type="caution">
    <text evidence="2">The sequence shown here is derived from an EMBL/GenBank/DDBJ whole genome shotgun (WGS) entry which is preliminary data.</text>
</comment>
<evidence type="ECO:0000313" key="3">
    <source>
        <dbReference type="Proteomes" id="UP000265703"/>
    </source>
</evidence>
<dbReference type="EMBL" id="QKYT01000430">
    <property type="protein sequence ID" value="RIA85366.1"/>
    <property type="molecule type" value="Genomic_DNA"/>
</dbReference>
<dbReference type="Proteomes" id="UP000265703">
    <property type="component" value="Unassembled WGS sequence"/>
</dbReference>
<dbReference type="AlphaFoldDB" id="A0A397SL64"/>